<proteinExistence type="predicted"/>
<gene>
    <name evidence="2" type="ORF">L227DRAFT_568981</name>
</gene>
<protein>
    <submittedName>
        <fullName evidence="2">Uncharacterized protein</fullName>
    </submittedName>
</protein>
<dbReference type="OrthoDB" id="2985494at2759"/>
<evidence type="ECO:0000313" key="2">
    <source>
        <dbReference type="EMBL" id="RPD66760.1"/>
    </source>
</evidence>
<name>A0A5C2SSY4_9APHY</name>
<dbReference type="AlphaFoldDB" id="A0A5C2SSY4"/>
<keyword evidence="3" id="KW-1185">Reference proteome</keyword>
<feature type="region of interest" description="Disordered" evidence="1">
    <location>
        <begin position="148"/>
        <end position="221"/>
    </location>
</feature>
<evidence type="ECO:0000313" key="3">
    <source>
        <dbReference type="Proteomes" id="UP000313359"/>
    </source>
</evidence>
<evidence type="ECO:0000256" key="1">
    <source>
        <dbReference type="SAM" id="MobiDB-lite"/>
    </source>
</evidence>
<organism evidence="2 3">
    <name type="scientific">Lentinus tigrinus ALCF2SS1-6</name>
    <dbReference type="NCBI Taxonomy" id="1328759"/>
    <lineage>
        <taxon>Eukaryota</taxon>
        <taxon>Fungi</taxon>
        <taxon>Dikarya</taxon>
        <taxon>Basidiomycota</taxon>
        <taxon>Agaricomycotina</taxon>
        <taxon>Agaricomycetes</taxon>
        <taxon>Polyporales</taxon>
        <taxon>Polyporaceae</taxon>
        <taxon>Lentinus</taxon>
    </lineage>
</organism>
<dbReference type="EMBL" id="ML122250">
    <property type="protein sequence ID" value="RPD66760.1"/>
    <property type="molecule type" value="Genomic_DNA"/>
</dbReference>
<reference evidence="2" key="1">
    <citation type="journal article" date="2018" name="Genome Biol. Evol.">
        <title>Genomics and development of Lentinus tigrinus, a white-rot wood-decaying mushroom with dimorphic fruiting bodies.</title>
        <authorList>
            <person name="Wu B."/>
            <person name="Xu Z."/>
            <person name="Knudson A."/>
            <person name="Carlson A."/>
            <person name="Chen N."/>
            <person name="Kovaka S."/>
            <person name="LaButti K."/>
            <person name="Lipzen A."/>
            <person name="Pennachio C."/>
            <person name="Riley R."/>
            <person name="Schakwitz W."/>
            <person name="Umezawa K."/>
            <person name="Ohm R.A."/>
            <person name="Grigoriev I.V."/>
            <person name="Nagy L.G."/>
            <person name="Gibbons J."/>
            <person name="Hibbett D."/>
        </authorList>
    </citation>
    <scope>NUCLEOTIDE SEQUENCE [LARGE SCALE GENOMIC DNA]</scope>
    <source>
        <strain evidence="2">ALCF2SS1-6</strain>
    </source>
</reference>
<accession>A0A5C2SSY4</accession>
<dbReference type="Proteomes" id="UP000313359">
    <property type="component" value="Unassembled WGS sequence"/>
</dbReference>
<sequence>MAVADAPNEPPISELQVLHGELAVLMTGVGKFQHQLRQVTQAVDERTRLLQIKVEELEAQNLSRALEIRQLEQENEELHQVLEAKIPELANVIQERNDALMELHNARKVIEDLLRHRECYCQAHLEDPPEEATRTARKQVTLVPAKKLQHPTRENLVESDDESTVRPARSIASVNTALTVARAPPAGTDGVSRKTNPARTSSQETDASASTAADSPRTRTTSTSKKRLSWYLEFDKRPGTSSDVFHGPIPFDILSDNLVLEEDVVNSICSLEYEAGYDIRIHTDADLAFVYRPVVLEGLTATYLIGWGDPSTMRRWLKDVGEVNLFFYPPIDTSRAGWFFLGKHKLTYAPIESVWSKLPREDKERLFVELKDRNPDMNVSQFRRDVREGRLVQYCIQLENVGKVESLDFLREYGLLPGDGRIA</sequence>
<feature type="compositionally biased region" description="Low complexity" evidence="1">
    <location>
        <begin position="200"/>
        <end position="221"/>
    </location>
</feature>